<reference evidence="2" key="1">
    <citation type="journal article" date="2017" name="Nature">
        <title>The sunflower genome provides insights into oil metabolism, flowering and Asterid evolution.</title>
        <authorList>
            <person name="Badouin H."/>
            <person name="Gouzy J."/>
            <person name="Grassa C.J."/>
            <person name="Murat F."/>
            <person name="Staton S.E."/>
            <person name="Cottret L."/>
            <person name="Lelandais-Briere C."/>
            <person name="Owens G.L."/>
            <person name="Carrere S."/>
            <person name="Mayjonade B."/>
            <person name="Legrand L."/>
            <person name="Gill N."/>
            <person name="Kane N.C."/>
            <person name="Bowers J.E."/>
            <person name="Hubner S."/>
            <person name="Bellec A."/>
            <person name="Berard A."/>
            <person name="Berges H."/>
            <person name="Blanchet N."/>
            <person name="Boniface M.C."/>
            <person name="Brunel D."/>
            <person name="Catrice O."/>
            <person name="Chaidir N."/>
            <person name="Claudel C."/>
            <person name="Donnadieu C."/>
            <person name="Faraut T."/>
            <person name="Fievet G."/>
            <person name="Helmstetter N."/>
            <person name="King M."/>
            <person name="Knapp S.J."/>
            <person name="Lai Z."/>
            <person name="Le Paslier M.C."/>
            <person name="Lippi Y."/>
            <person name="Lorenzon L."/>
            <person name="Mandel J.R."/>
            <person name="Marage G."/>
            <person name="Marchand G."/>
            <person name="Marquand E."/>
            <person name="Bret-Mestries E."/>
            <person name="Morien E."/>
            <person name="Nambeesan S."/>
            <person name="Nguyen T."/>
            <person name="Pegot-Espagnet P."/>
            <person name="Pouilly N."/>
            <person name="Raftis F."/>
            <person name="Sallet E."/>
            <person name="Schiex T."/>
            <person name="Thomas J."/>
            <person name="Vandecasteele C."/>
            <person name="Vares D."/>
            <person name="Vear F."/>
            <person name="Vautrin S."/>
            <person name="Crespi M."/>
            <person name="Mangin B."/>
            <person name="Burke J.M."/>
            <person name="Salse J."/>
            <person name="Munos S."/>
            <person name="Vincourt P."/>
            <person name="Rieseberg L.H."/>
            <person name="Langlade N.B."/>
        </authorList>
    </citation>
    <scope>NUCLEOTIDE SEQUENCE</scope>
    <source>
        <tissue evidence="2">Leaves</tissue>
    </source>
</reference>
<dbReference type="Gramene" id="mRNA:HanXRQr2_Chr14g0632871">
    <property type="protein sequence ID" value="CDS:HanXRQr2_Chr14g0632871.1"/>
    <property type="gene ID" value="HanXRQr2_Chr14g0632871"/>
</dbReference>
<organism evidence="2 3">
    <name type="scientific">Helianthus annuus</name>
    <name type="common">Common sunflower</name>
    <dbReference type="NCBI Taxonomy" id="4232"/>
    <lineage>
        <taxon>Eukaryota</taxon>
        <taxon>Viridiplantae</taxon>
        <taxon>Streptophyta</taxon>
        <taxon>Embryophyta</taxon>
        <taxon>Tracheophyta</taxon>
        <taxon>Spermatophyta</taxon>
        <taxon>Magnoliopsida</taxon>
        <taxon>eudicotyledons</taxon>
        <taxon>Gunneridae</taxon>
        <taxon>Pentapetalae</taxon>
        <taxon>asterids</taxon>
        <taxon>campanulids</taxon>
        <taxon>Asterales</taxon>
        <taxon>Asteraceae</taxon>
        <taxon>Asteroideae</taxon>
        <taxon>Heliantheae alliance</taxon>
        <taxon>Heliantheae</taxon>
        <taxon>Helianthus</taxon>
    </lineage>
</organism>
<name>A0A9K3E748_HELAN</name>
<keyword evidence="3" id="KW-1185">Reference proteome</keyword>
<gene>
    <name evidence="2" type="ORF">HanXRQr2_Chr14g0632871</name>
</gene>
<proteinExistence type="predicted"/>
<protein>
    <submittedName>
        <fullName evidence="2">Uncharacterized protein</fullName>
    </submittedName>
</protein>
<evidence type="ECO:0000313" key="3">
    <source>
        <dbReference type="Proteomes" id="UP000215914"/>
    </source>
</evidence>
<dbReference type="Proteomes" id="UP000215914">
    <property type="component" value="Unassembled WGS sequence"/>
</dbReference>
<feature type="compositionally biased region" description="Basic and acidic residues" evidence="1">
    <location>
        <begin position="12"/>
        <end position="22"/>
    </location>
</feature>
<feature type="region of interest" description="Disordered" evidence="1">
    <location>
        <begin position="1"/>
        <end position="22"/>
    </location>
</feature>
<dbReference type="AlphaFoldDB" id="A0A9K3E748"/>
<reference evidence="2" key="2">
    <citation type="submission" date="2020-06" db="EMBL/GenBank/DDBJ databases">
        <title>Helianthus annuus Genome sequencing and assembly Release 2.</title>
        <authorList>
            <person name="Gouzy J."/>
            <person name="Langlade N."/>
            <person name="Munos S."/>
        </authorList>
    </citation>
    <scope>NUCLEOTIDE SEQUENCE</scope>
    <source>
        <tissue evidence="2">Leaves</tissue>
    </source>
</reference>
<dbReference type="EMBL" id="MNCJ02000329">
    <property type="protein sequence ID" value="KAF5768136.1"/>
    <property type="molecule type" value="Genomic_DNA"/>
</dbReference>
<accession>A0A9K3E748</accession>
<evidence type="ECO:0000313" key="2">
    <source>
        <dbReference type="EMBL" id="KAF5768136.1"/>
    </source>
</evidence>
<comment type="caution">
    <text evidence="2">The sequence shown here is derived from an EMBL/GenBank/DDBJ whole genome shotgun (WGS) entry which is preliminary data.</text>
</comment>
<evidence type="ECO:0000256" key="1">
    <source>
        <dbReference type="SAM" id="MobiDB-lite"/>
    </source>
</evidence>
<sequence>MSRPTSFRSHHSRVDHPGRLSSHDMLGPVLTHQISGYVATLTGRTISWSGWLRSCRSANSVTGYLHDPTFRMRNGISSRSSSRSRIHTIHCHSILSFCYLCTNFNFCCIYQTFGVHIKLLL</sequence>